<keyword evidence="3" id="KW-0378">Hydrolase</keyword>
<protein>
    <submittedName>
        <fullName evidence="5">Putative carboxylesterase 3B-like</fullName>
    </submittedName>
</protein>
<comment type="similarity">
    <text evidence="1">Belongs to the type-B carboxylesterase/lipase family.</text>
</comment>
<sequence length="412" mass="45569">MGFCRLVETIGPPIKRIFQEETHRSVINMHITKGLNFLLLTSLWALLGESNFVAMAYESDPRVVLGIGEVAGKLETFSSDFMKINRKVAVYQGIPYAEPPVGYRRFQPPAPVIPWEGIYEANDMPPGCPQVVPHHLKHLDAAEMTTENCLFLNVFVPMPTPVNSSIMVYIHGGDLTWGSGLSYPADPLPLAAVGNVILVTLNYRLGLFGFLSTGDEVIPPNLGLHDQRAALKWVHDNIEAFGGDPNKVTIFGNEAGAVSVGWHLLSPQSRQFFHELFCRKELINILQISNIYFQSGNPLSDQMKFISPDEALRRANVTASLVGCSFAELERKDSLRKCLAETHVADLVTVGSQMGTMLEVQRVWQPVLDNDFFPKPTRDLVQDGGFGDIDVIIGMNKHEGTYDLLPTHGLSA</sequence>
<dbReference type="GO" id="GO:0006581">
    <property type="term" value="P:acetylcholine catabolic process"/>
    <property type="evidence" value="ECO:0007669"/>
    <property type="project" value="TreeGrafter"/>
</dbReference>
<keyword evidence="6" id="KW-1185">Reference proteome</keyword>
<dbReference type="GO" id="GO:0005886">
    <property type="term" value="C:plasma membrane"/>
    <property type="evidence" value="ECO:0007669"/>
    <property type="project" value="TreeGrafter"/>
</dbReference>
<dbReference type="Gene3D" id="3.40.50.1820">
    <property type="entry name" value="alpha/beta hydrolase"/>
    <property type="match status" value="1"/>
</dbReference>
<dbReference type="InterPro" id="IPR050654">
    <property type="entry name" value="AChE-related_enzymes"/>
</dbReference>
<evidence type="ECO:0000256" key="3">
    <source>
        <dbReference type="ARBA" id="ARBA00022801"/>
    </source>
</evidence>
<evidence type="ECO:0000313" key="5">
    <source>
        <dbReference type="EMBL" id="PIK34948.1"/>
    </source>
</evidence>
<evidence type="ECO:0000256" key="1">
    <source>
        <dbReference type="ARBA" id="ARBA00005964"/>
    </source>
</evidence>
<dbReference type="InterPro" id="IPR029058">
    <property type="entry name" value="AB_hydrolase_fold"/>
</dbReference>
<dbReference type="GO" id="GO:0019695">
    <property type="term" value="P:choline metabolic process"/>
    <property type="evidence" value="ECO:0007669"/>
    <property type="project" value="TreeGrafter"/>
</dbReference>
<evidence type="ECO:0000256" key="2">
    <source>
        <dbReference type="ARBA" id="ARBA00022487"/>
    </source>
</evidence>
<dbReference type="SUPFAM" id="SSF53474">
    <property type="entry name" value="alpha/beta-Hydrolases"/>
    <property type="match status" value="1"/>
</dbReference>
<dbReference type="AlphaFoldDB" id="A0A2G8JGW1"/>
<organism evidence="5 6">
    <name type="scientific">Stichopus japonicus</name>
    <name type="common">Sea cucumber</name>
    <dbReference type="NCBI Taxonomy" id="307972"/>
    <lineage>
        <taxon>Eukaryota</taxon>
        <taxon>Metazoa</taxon>
        <taxon>Echinodermata</taxon>
        <taxon>Eleutherozoa</taxon>
        <taxon>Echinozoa</taxon>
        <taxon>Holothuroidea</taxon>
        <taxon>Aspidochirotacea</taxon>
        <taxon>Aspidochirotida</taxon>
        <taxon>Stichopodidae</taxon>
        <taxon>Apostichopus</taxon>
    </lineage>
</organism>
<dbReference type="InterPro" id="IPR002018">
    <property type="entry name" value="CarbesteraseB"/>
</dbReference>
<evidence type="ECO:0000259" key="4">
    <source>
        <dbReference type="Pfam" id="PF00135"/>
    </source>
</evidence>
<gene>
    <name evidence="5" type="ORF">BSL78_28225</name>
</gene>
<dbReference type="STRING" id="307972.A0A2G8JGW1"/>
<accession>A0A2G8JGW1</accession>
<keyword evidence="2" id="KW-0719">Serine esterase</keyword>
<dbReference type="OrthoDB" id="19653at2759"/>
<dbReference type="PANTHER" id="PTHR43918">
    <property type="entry name" value="ACETYLCHOLINESTERASE"/>
    <property type="match status" value="1"/>
</dbReference>
<dbReference type="GO" id="GO:0005615">
    <property type="term" value="C:extracellular space"/>
    <property type="evidence" value="ECO:0007669"/>
    <property type="project" value="TreeGrafter"/>
</dbReference>
<dbReference type="EMBL" id="MRZV01002029">
    <property type="protein sequence ID" value="PIK34948.1"/>
    <property type="molecule type" value="Genomic_DNA"/>
</dbReference>
<dbReference type="Proteomes" id="UP000230750">
    <property type="component" value="Unassembled WGS sequence"/>
</dbReference>
<dbReference type="Pfam" id="PF00135">
    <property type="entry name" value="COesterase"/>
    <property type="match status" value="1"/>
</dbReference>
<reference evidence="5 6" key="1">
    <citation type="journal article" date="2017" name="PLoS Biol.">
        <title>The sea cucumber genome provides insights into morphological evolution and visceral regeneration.</title>
        <authorList>
            <person name="Zhang X."/>
            <person name="Sun L."/>
            <person name="Yuan J."/>
            <person name="Sun Y."/>
            <person name="Gao Y."/>
            <person name="Zhang L."/>
            <person name="Li S."/>
            <person name="Dai H."/>
            <person name="Hamel J.F."/>
            <person name="Liu C."/>
            <person name="Yu Y."/>
            <person name="Liu S."/>
            <person name="Lin W."/>
            <person name="Guo K."/>
            <person name="Jin S."/>
            <person name="Xu P."/>
            <person name="Storey K.B."/>
            <person name="Huan P."/>
            <person name="Zhang T."/>
            <person name="Zhou Y."/>
            <person name="Zhang J."/>
            <person name="Lin C."/>
            <person name="Li X."/>
            <person name="Xing L."/>
            <person name="Huo D."/>
            <person name="Sun M."/>
            <person name="Wang L."/>
            <person name="Mercier A."/>
            <person name="Li F."/>
            <person name="Yang H."/>
            <person name="Xiang J."/>
        </authorList>
    </citation>
    <scope>NUCLEOTIDE SEQUENCE [LARGE SCALE GENOMIC DNA]</scope>
    <source>
        <strain evidence="5">Shaxun</strain>
        <tissue evidence="5">Muscle</tissue>
    </source>
</reference>
<comment type="caution">
    <text evidence="5">The sequence shown here is derived from an EMBL/GenBank/DDBJ whole genome shotgun (WGS) entry which is preliminary data.</text>
</comment>
<evidence type="ECO:0000313" key="6">
    <source>
        <dbReference type="Proteomes" id="UP000230750"/>
    </source>
</evidence>
<name>A0A2G8JGW1_STIJA</name>
<dbReference type="GO" id="GO:0003990">
    <property type="term" value="F:acetylcholinesterase activity"/>
    <property type="evidence" value="ECO:0007669"/>
    <property type="project" value="TreeGrafter"/>
</dbReference>
<feature type="domain" description="Carboxylesterase type B" evidence="4">
    <location>
        <begin position="61"/>
        <end position="403"/>
    </location>
</feature>
<dbReference type="PANTHER" id="PTHR43918:SF4">
    <property type="entry name" value="CARBOXYLIC ESTER HYDROLASE"/>
    <property type="match status" value="1"/>
</dbReference>
<proteinExistence type="inferred from homology"/>